<dbReference type="GO" id="GO:0000287">
    <property type="term" value="F:magnesium ion binding"/>
    <property type="evidence" value="ECO:0007669"/>
    <property type="project" value="UniProtKB-UniRule"/>
</dbReference>
<dbReference type="Gene3D" id="3.30.420.10">
    <property type="entry name" value="Ribonuclease H-like superfamily/Ribonuclease H"/>
    <property type="match status" value="1"/>
</dbReference>
<keyword evidence="9 13" id="KW-0238">DNA-binding</keyword>
<dbReference type="EMBL" id="FNBW01000002">
    <property type="protein sequence ID" value="SDF24339.1"/>
    <property type="molecule type" value="Genomic_DNA"/>
</dbReference>
<keyword evidence="3 13" id="KW-0540">Nuclease</keyword>
<dbReference type="GO" id="GO:0005737">
    <property type="term" value="C:cytoplasm"/>
    <property type="evidence" value="ECO:0007669"/>
    <property type="project" value="UniProtKB-SubCell"/>
</dbReference>
<feature type="active site" evidence="13">
    <location>
        <position position="7"/>
    </location>
</feature>
<evidence type="ECO:0000256" key="11">
    <source>
        <dbReference type="ARBA" id="ARBA00023204"/>
    </source>
</evidence>
<keyword evidence="16" id="KW-1185">Reference proteome</keyword>
<evidence type="ECO:0000256" key="8">
    <source>
        <dbReference type="ARBA" id="ARBA00022842"/>
    </source>
</evidence>
<dbReference type="GO" id="GO:0048476">
    <property type="term" value="C:Holliday junction resolvase complex"/>
    <property type="evidence" value="ECO:0007669"/>
    <property type="project" value="UniProtKB-UniRule"/>
</dbReference>
<evidence type="ECO:0000313" key="15">
    <source>
        <dbReference type="EMBL" id="SDF24339.1"/>
    </source>
</evidence>
<dbReference type="InterPro" id="IPR012337">
    <property type="entry name" value="RNaseH-like_sf"/>
</dbReference>
<feature type="binding site" evidence="13">
    <location>
        <position position="139"/>
    </location>
    <ligand>
        <name>Mg(2+)</name>
        <dbReference type="ChEBI" id="CHEBI:18420"/>
        <label>1</label>
    </ligand>
</feature>
<keyword evidence="4 13" id="KW-0479">Metal-binding</keyword>
<dbReference type="PANTHER" id="PTHR30194:SF3">
    <property type="entry name" value="CROSSOVER JUNCTION ENDODEOXYRIBONUCLEASE RUVC"/>
    <property type="match status" value="1"/>
</dbReference>
<feature type="binding site" evidence="13">
    <location>
        <position position="7"/>
    </location>
    <ligand>
        <name>Mg(2+)</name>
        <dbReference type="ChEBI" id="CHEBI:18420"/>
        <label>1</label>
    </ligand>
</feature>
<comment type="catalytic activity">
    <reaction evidence="12 13">
        <text>Endonucleolytic cleavage at a junction such as a reciprocal single-stranded crossover between two homologous DNA duplexes (Holliday junction).</text>
        <dbReference type="EC" id="3.1.21.10"/>
    </reaction>
</comment>
<name>A0A8G2F1P2_9PROT</name>
<dbReference type="InterPro" id="IPR036397">
    <property type="entry name" value="RNaseH_sf"/>
</dbReference>
<organism evidence="15 16">
    <name type="scientific">Thalassobaculum litoreum DSM 18839</name>
    <dbReference type="NCBI Taxonomy" id="1123362"/>
    <lineage>
        <taxon>Bacteria</taxon>
        <taxon>Pseudomonadati</taxon>
        <taxon>Pseudomonadota</taxon>
        <taxon>Alphaproteobacteria</taxon>
        <taxon>Rhodospirillales</taxon>
        <taxon>Thalassobaculaceae</taxon>
        <taxon>Thalassobaculum</taxon>
    </lineage>
</organism>
<evidence type="ECO:0000256" key="7">
    <source>
        <dbReference type="ARBA" id="ARBA00022801"/>
    </source>
</evidence>
<comment type="caution">
    <text evidence="15">The sequence shown here is derived from an EMBL/GenBank/DDBJ whole genome shotgun (WGS) entry which is preliminary data.</text>
</comment>
<dbReference type="HAMAP" id="MF_00034">
    <property type="entry name" value="RuvC"/>
    <property type="match status" value="1"/>
</dbReference>
<gene>
    <name evidence="13" type="primary">ruvC</name>
    <name evidence="15" type="ORF">SAMN05660686_00712</name>
</gene>
<reference evidence="15 16" key="1">
    <citation type="submission" date="2016-10" db="EMBL/GenBank/DDBJ databases">
        <authorList>
            <person name="Varghese N."/>
            <person name="Submissions S."/>
        </authorList>
    </citation>
    <scope>NUCLEOTIDE SEQUENCE [LARGE SCALE GENOMIC DNA]</scope>
    <source>
        <strain evidence="15 16">DSM 18839</strain>
    </source>
</reference>
<evidence type="ECO:0000313" key="16">
    <source>
        <dbReference type="Proteomes" id="UP000198615"/>
    </source>
</evidence>
<dbReference type="GO" id="GO:0009432">
    <property type="term" value="P:SOS response"/>
    <property type="evidence" value="ECO:0007669"/>
    <property type="project" value="UniProtKB-ARBA"/>
</dbReference>
<dbReference type="EC" id="3.1.21.10" evidence="13 14"/>
<dbReference type="SUPFAM" id="SSF53098">
    <property type="entry name" value="Ribonuclease H-like"/>
    <property type="match status" value="1"/>
</dbReference>
<comment type="similarity">
    <text evidence="1 13">Belongs to the RuvC family.</text>
</comment>
<evidence type="ECO:0000256" key="9">
    <source>
        <dbReference type="ARBA" id="ARBA00023125"/>
    </source>
</evidence>
<dbReference type="Pfam" id="PF02075">
    <property type="entry name" value="RuvC"/>
    <property type="match status" value="1"/>
</dbReference>
<evidence type="ECO:0000256" key="3">
    <source>
        <dbReference type="ARBA" id="ARBA00022722"/>
    </source>
</evidence>
<feature type="active site" evidence="13">
    <location>
        <position position="139"/>
    </location>
</feature>
<evidence type="ECO:0000256" key="10">
    <source>
        <dbReference type="ARBA" id="ARBA00023172"/>
    </source>
</evidence>
<dbReference type="CDD" id="cd16962">
    <property type="entry name" value="RuvC"/>
    <property type="match status" value="1"/>
</dbReference>
<accession>A0A8G2F1P2</accession>
<comment type="cofactor">
    <cofactor evidence="13">
        <name>Mg(2+)</name>
        <dbReference type="ChEBI" id="CHEBI:18420"/>
    </cofactor>
    <text evidence="13">Binds 2 Mg(2+) ion per subunit.</text>
</comment>
<evidence type="ECO:0000256" key="2">
    <source>
        <dbReference type="ARBA" id="ARBA00022490"/>
    </source>
</evidence>
<dbReference type="OrthoDB" id="9805499at2"/>
<keyword evidence="8 13" id="KW-0460">Magnesium</keyword>
<evidence type="ECO:0000256" key="12">
    <source>
        <dbReference type="ARBA" id="ARBA00029354"/>
    </source>
</evidence>
<feature type="active site" evidence="13">
    <location>
        <position position="67"/>
    </location>
</feature>
<keyword evidence="10 13" id="KW-0233">DNA recombination</keyword>
<keyword evidence="6 13" id="KW-0227">DNA damage</keyword>
<dbReference type="Proteomes" id="UP000198615">
    <property type="component" value="Unassembled WGS sequence"/>
</dbReference>
<comment type="function">
    <text evidence="13">The RuvA-RuvB-RuvC complex processes Holliday junction (HJ) DNA during genetic recombination and DNA repair. Endonuclease that resolves HJ intermediates. Cleaves cruciform DNA by making single-stranded nicks across the HJ at symmetrical positions within the homologous arms, yielding a 5'-phosphate and a 3'-hydroxyl group; requires a central core of homology in the junction. The consensus cleavage sequence is 5'-(A/T)TT(C/G)-3'. Cleavage occurs on the 3'-side of the TT dinucleotide at the point of strand exchange. HJ branch migration catalyzed by RuvA-RuvB allows RuvC to scan DNA until it finds its consensus sequence, where it cleaves and resolves the cruciform DNA.</text>
</comment>
<dbReference type="NCBIfam" id="TIGR00228">
    <property type="entry name" value="ruvC"/>
    <property type="match status" value="1"/>
</dbReference>
<comment type="subcellular location">
    <subcellularLocation>
        <location evidence="13">Cytoplasm</location>
    </subcellularLocation>
</comment>
<dbReference type="PANTHER" id="PTHR30194">
    <property type="entry name" value="CROSSOVER JUNCTION ENDODEOXYRIBONUCLEASE RUVC"/>
    <property type="match status" value="1"/>
</dbReference>
<keyword evidence="2 13" id="KW-0963">Cytoplasm</keyword>
<dbReference type="InterPro" id="IPR020563">
    <property type="entry name" value="X-over_junc_endoDNase_Mg_BS"/>
</dbReference>
<comment type="subunit">
    <text evidence="13">Homodimer which binds Holliday junction (HJ) DNA. The HJ becomes 2-fold symmetrical on binding to RuvC with unstacked arms; it has a different conformation from HJ DNA in complex with RuvA. In the full resolvosome a probable DNA-RuvA(4)-RuvB(12)-RuvC(2) complex forms which resolves the HJ.</text>
</comment>
<keyword evidence="7 13" id="KW-0378">Hydrolase</keyword>
<dbReference type="GO" id="GO:0006281">
    <property type="term" value="P:DNA repair"/>
    <property type="evidence" value="ECO:0007669"/>
    <property type="project" value="UniProtKB-UniRule"/>
</dbReference>
<dbReference type="FunFam" id="3.30.420.10:FF:000002">
    <property type="entry name" value="Crossover junction endodeoxyribonuclease RuvC"/>
    <property type="match status" value="1"/>
</dbReference>
<proteinExistence type="inferred from homology"/>
<feature type="binding site" evidence="13">
    <location>
        <position position="67"/>
    </location>
    <ligand>
        <name>Mg(2+)</name>
        <dbReference type="ChEBI" id="CHEBI:18420"/>
        <label>2</label>
    </ligand>
</feature>
<evidence type="ECO:0000256" key="14">
    <source>
        <dbReference type="NCBIfam" id="TIGR00228"/>
    </source>
</evidence>
<evidence type="ECO:0000256" key="1">
    <source>
        <dbReference type="ARBA" id="ARBA00009518"/>
    </source>
</evidence>
<dbReference type="GO" id="GO:0008821">
    <property type="term" value="F:crossover junction DNA endonuclease activity"/>
    <property type="evidence" value="ECO:0007669"/>
    <property type="project" value="UniProtKB-UniRule"/>
</dbReference>
<keyword evidence="11 13" id="KW-0234">DNA repair</keyword>
<dbReference type="AlphaFoldDB" id="A0A8G2F1P2"/>
<evidence type="ECO:0000256" key="13">
    <source>
        <dbReference type="HAMAP-Rule" id="MF_00034"/>
    </source>
</evidence>
<dbReference type="PRINTS" id="PR00696">
    <property type="entry name" value="RSOLVASERUVC"/>
</dbReference>
<dbReference type="GO" id="GO:0006310">
    <property type="term" value="P:DNA recombination"/>
    <property type="evidence" value="ECO:0007669"/>
    <property type="project" value="UniProtKB-UniRule"/>
</dbReference>
<dbReference type="PROSITE" id="PS01321">
    <property type="entry name" value="RUVC"/>
    <property type="match status" value="1"/>
</dbReference>
<dbReference type="InterPro" id="IPR002176">
    <property type="entry name" value="X-over_junc_endoDNase_RuvC"/>
</dbReference>
<protein>
    <recommendedName>
        <fullName evidence="13 14">Crossover junction endodeoxyribonuclease RuvC</fullName>
        <ecNumber evidence="13 14">3.1.21.10</ecNumber>
    </recommendedName>
    <alternativeName>
        <fullName evidence="13">Holliday junction nuclease RuvC</fullName>
    </alternativeName>
    <alternativeName>
        <fullName evidence="13">Holliday junction resolvase RuvC</fullName>
    </alternativeName>
</protein>
<dbReference type="GO" id="GO:0003677">
    <property type="term" value="F:DNA binding"/>
    <property type="evidence" value="ECO:0007669"/>
    <property type="project" value="UniProtKB-KW"/>
</dbReference>
<evidence type="ECO:0000256" key="6">
    <source>
        <dbReference type="ARBA" id="ARBA00022763"/>
    </source>
</evidence>
<evidence type="ECO:0000256" key="4">
    <source>
        <dbReference type="ARBA" id="ARBA00022723"/>
    </source>
</evidence>
<keyword evidence="5 13" id="KW-0255">Endonuclease</keyword>
<evidence type="ECO:0000256" key="5">
    <source>
        <dbReference type="ARBA" id="ARBA00022759"/>
    </source>
</evidence>
<sequence>MRLIGLDPGLRNTGWGVIETDGVRLRHVADGTVHSDGSADIATRLVQLYDGILDLIDRFKPDEAAVEETFVNRNPESTLKLGLARGVVLLAPAKAGLRVAEYAPKRVKKAVVGTGNAAKEQVQAMIATLLPGAVIKSPDAADALAVAVCHAHYVQSRASFGQSAGVAARKTGAVTDMAPGLERAIAAALAKEAAAKEPVGGGGS</sequence>